<dbReference type="Pfam" id="PF02254">
    <property type="entry name" value="TrkA_N"/>
    <property type="match status" value="1"/>
</dbReference>
<evidence type="ECO:0000256" key="10">
    <source>
        <dbReference type="ARBA" id="ARBA00023136"/>
    </source>
</evidence>
<dbReference type="AlphaFoldDB" id="A0A6B3LD78"/>
<keyword evidence="9" id="KW-0406">Ion transport</keyword>
<dbReference type="InterPro" id="IPR036291">
    <property type="entry name" value="NAD(P)-bd_dom_sf"/>
</dbReference>
<sequence length="636" mass="68899">MHFESFFIQAMIYLAAAVIAVPVGKKLGIGSVLGYLVAGAVIGPSVLGLIGGENGEDVLHFAEFGVVMMLFLIGLELRPLALWKMRRNLLGTGMTQVVVTTLAIGALAMWGLGESWRAALCLGLVLALSSTAIAIQTLTEKGLIRTRGGRHSFSVLLFQDIAVIPMIAVMPMLADPALRGSVENHSSTWTAHLPPWGVTLVVLLVVGGIVWVGRFAATHVLRVIAKTRSRETFVASALLLVVAITVLMTKIGLSPALGTFIAGVALSDNEYRHELESDLEPVKGLLLALFFMAIGAGIDFALIAGQPLRIIAMTAVLVAVKGLVLWGIGRVSKLSLDHRSVFTLALAQGGEFAFVLFAVAAPLGIISAQLKAEMTAVVVLSMALTPILFLAAERLLFPRFVGSGGDEREPDEIDEHNPVIIAGFGRFGNLVGRFLRAQDVHATVLDVDSDHIELLRKLGFKTYYGDASRLELLEAAGAESAKILVVAIGDESKATEIVQIAKRHFPHLTVLARAGSRMHVYELLEAGVDHFFLEQQGSAIDCAERLAVLLGNRAYSMHRAATQFKAHDNAMMTDLFEHRKDMKSYITKARKQIHDIEARFRSDRQSMDAFTDKAWESRSLIEEFGDGRVGREPEGK</sequence>
<dbReference type="InterPro" id="IPR038770">
    <property type="entry name" value="Na+/solute_symporter_sf"/>
</dbReference>
<dbReference type="EMBL" id="CP066776">
    <property type="protein sequence ID" value="QQL45389.1"/>
    <property type="molecule type" value="Genomic_DNA"/>
</dbReference>
<evidence type="ECO:0000256" key="7">
    <source>
        <dbReference type="ARBA" id="ARBA00022958"/>
    </source>
</evidence>
<dbReference type="PANTHER" id="PTHR46157">
    <property type="entry name" value="K(+) EFFLUX ANTIPORTER 3, CHLOROPLASTIC"/>
    <property type="match status" value="1"/>
</dbReference>
<dbReference type="PROSITE" id="PS51201">
    <property type="entry name" value="RCK_N"/>
    <property type="match status" value="1"/>
</dbReference>
<dbReference type="InterPro" id="IPR003148">
    <property type="entry name" value="RCK_N"/>
</dbReference>
<keyword evidence="7" id="KW-0630">Potassium</keyword>
<dbReference type="GO" id="GO:1902600">
    <property type="term" value="P:proton transmembrane transport"/>
    <property type="evidence" value="ECO:0007669"/>
    <property type="project" value="InterPro"/>
</dbReference>
<evidence type="ECO:0000313" key="13">
    <source>
        <dbReference type="Proteomes" id="UP000475117"/>
    </source>
</evidence>
<keyword evidence="5" id="KW-0633">Potassium transport</keyword>
<dbReference type="FunFam" id="3.40.50.720:FF:000036">
    <property type="entry name" value="Glutathione-regulated potassium-efflux system protein KefB"/>
    <property type="match status" value="1"/>
</dbReference>
<feature type="domain" description="RCK N-terminal" evidence="11">
    <location>
        <begin position="416"/>
        <end position="532"/>
    </location>
</feature>
<dbReference type="PANTHER" id="PTHR46157:SF4">
    <property type="entry name" value="K(+) EFFLUX ANTIPORTER 3, CHLOROPLASTIC"/>
    <property type="match status" value="1"/>
</dbReference>
<evidence type="ECO:0000313" key="12">
    <source>
        <dbReference type="EMBL" id="QQL45389.1"/>
    </source>
</evidence>
<dbReference type="Proteomes" id="UP000475117">
    <property type="component" value="Chromosome"/>
</dbReference>
<keyword evidence="6" id="KW-0812">Transmembrane</keyword>
<comment type="similarity">
    <text evidence="2">Belongs to the monovalent cation:proton antiporter 2 (CPA2) transporter (TC 2.A.37) family.</text>
</comment>
<evidence type="ECO:0000256" key="3">
    <source>
        <dbReference type="ARBA" id="ARBA00022448"/>
    </source>
</evidence>
<organism evidence="12 13">
    <name type="scientific">Sulfuriroseicoccus oceanibius</name>
    <dbReference type="NCBI Taxonomy" id="2707525"/>
    <lineage>
        <taxon>Bacteria</taxon>
        <taxon>Pseudomonadati</taxon>
        <taxon>Verrucomicrobiota</taxon>
        <taxon>Verrucomicrobiia</taxon>
        <taxon>Verrucomicrobiales</taxon>
        <taxon>Verrucomicrobiaceae</taxon>
        <taxon>Sulfuriroseicoccus</taxon>
    </lineage>
</organism>
<dbReference type="NCBIfam" id="TIGR00932">
    <property type="entry name" value="2a37"/>
    <property type="match status" value="1"/>
</dbReference>
<proteinExistence type="inferred from homology"/>
<reference evidence="12 13" key="1">
    <citation type="submission" date="2020-12" db="EMBL/GenBank/DDBJ databases">
        <title>Sulforoseuscoccus oceanibium gen. nov., sp. nov., a representative of the phylum Verrucomicrobia with special cytoplasmic membrane, and proposal of Sulforoseuscoccusaceae fam. nov.</title>
        <authorList>
            <person name="Xi F."/>
        </authorList>
    </citation>
    <scope>NUCLEOTIDE SEQUENCE [LARGE SCALE GENOMIC DNA]</scope>
    <source>
        <strain evidence="12 13">T37</strain>
    </source>
</reference>
<evidence type="ECO:0000256" key="4">
    <source>
        <dbReference type="ARBA" id="ARBA00022449"/>
    </source>
</evidence>
<evidence type="ECO:0000256" key="5">
    <source>
        <dbReference type="ARBA" id="ARBA00022538"/>
    </source>
</evidence>
<evidence type="ECO:0000256" key="1">
    <source>
        <dbReference type="ARBA" id="ARBA00004127"/>
    </source>
</evidence>
<dbReference type="GO" id="GO:0005886">
    <property type="term" value="C:plasma membrane"/>
    <property type="evidence" value="ECO:0007669"/>
    <property type="project" value="TreeGrafter"/>
</dbReference>
<keyword evidence="8" id="KW-1133">Transmembrane helix</keyword>
<name>A0A6B3LD78_9BACT</name>
<dbReference type="GO" id="GO:0006813">
    <property type="term" value="P:potassium ion transport"/>
    <property type="evidence" value="ECO:0007669"/>
    <property type="project" value="UniProtKB-KW"/>
</dbReference>
<evidence type="ECO:0000256" key="6">
    <source>
        <dbReference type="ARBA" id="ARBA00022692"/>
    </source>
</evidence>
<dbReference type="Pfam" id="PF00999">
    <property type="entry name" value="Na_H_Exchanger"/>
    <property type="match status" value="1"/>
</dbReference>
<keyword evidence="13" id="KW-1185">Reference proteome</keyword>
<gene>
    <name evidence="12" type="ORF">G3M56_002015</name>
</gene>
<evidence type="ECO:0000256" key="2">
    <source>
        <dbReference type="ARBA" id="ARBA00005551"/>
    </source>
</evidence>
<comment type="subcellular location">
    <subcellularLocation>
        <location evidence="1">Endomembrane system</location>
        <topology evidence="1">Multi-pass membrane protein</topology>
    </subcellularLocation>
</comment>
<accession>A0A6B3LD78</accession>
<evidence type="ECO:0000256" key="8">
    <source>
        <dbReference type="ARBA" id="ARBA00022989"/>
    </source>
</evidence>
<keyword evidence="10" id="KW-0472">Membrane</keyword>
<dbReference type="GO" id="GO:0015297">
    <property type="term" value="F:antiporter activity"/>
    <property type="evidence" value="ECO:0007669"/>
    <property type="project" value="UniProtKB-KW"/>
</dbReference>
<dbReference type="Gene3D" id="3.40.50.720">
    <property type="entry name" value="NAD(P)-binding Rossmann-like Domain"/>
    <property type="match status" value="1"/>
</dbReference>
<dbReference type="KEGG" id="soa:G3M56_002015"/>
<dbReference type="InterPro" id="IPR006153">
    <property type="entry name" value="Cation/H_exchanger_TM"/>
</dbReference>
<evidence type="ECO:0000256" key="9">
    <source>
        <dbReference type="ARBA" id="ARBA00023065"/>
    </source>
</evidence>
<dbReference type="GO" id="GO:0008324">
    <property type="term" value="F:monoatomic cation transmembrane transporter activity"/>
    <property type="evidence" value="ECO:0007669"/>
    <property type="project" value="InterPro"/>
</dbReference>
<protein>
    <submittedName>
        <fullName evidence="12">Cation:proton antiporter</fullName>
    </submittedName>
</protein>
<evidence type="ECO:0000259" key="11">
    <source>
        <dbReference type="PROSITE" id="PS51201"/>
    </source>
</evidence>
<dbReference type="RefSeq" id="WP_164365209.1">
    <property type="nucleotide sequence ID" value="NZ_CP066776.1"/>
</dbReference>
<dbReference type="Gene3D" id="1.20.1530.20">
    <property type="match status" value="1"/>
</dbReference>
<keyword evidence="3" id="KW-0813">Transport</keyword>
<dbReference type="SUPFAM" id="SSF51735">
    <property type="entry name" value="NAD(P)-binding Rossmann-fold domains"/>
    <property type="match status" value="1"/>
</dbReference>
<dbReference type="InterPro" id="IPR004771">
    <property type="entry name" value="K/H_exchanger"/>
</dbReference>
<keyword evidence="4" id="KW-0050">Antiport</keyword>
<dbReference type="GO" id="GO:0012505">
    <property type="term" value="C:endomembrane system"/>
    <property type="evidence" value="ECO:0007669"/>
    <property type="project" value="UniProtKB-SubCell"/>
</dbReference>